<organism evidence="2 3">
    <name type="scientific">Plasmodium ovale wallikeri</name>
    <dbReference type="NCBI Taxonomy" id="864142"/>
    <lineage>
        <taxon>Eukaryota</taxon>
        <taxon>Sar</taxon>
        <taxon>Alveolata</taxon>
        <taxon>Apicomplexa</taxon>
        <taxon>Aconoidasida</taxon>
        <taxon>Haemosporida</taxon>
        <taxon>Plasmodiidae</taxon>
        <taxon>Plasmodium</taxon>
        <taxon>Plasmodium (Plasmodium)</taxon>
    </lineage>
</organism>
<dbReference type="AlphaFoldDB" id="A0A1A9A7J6"/>
<evidence type="ECO:0000256" key="1">
    <source>
        <dbReference type="SAM" id="MobiDB-lite"/>
    </source>
</evidence>
<dbReference type="Proteomes" id="UP000078555">
    <property type="component" value="Unassembled WGS sequence"/>
</dbReference>
<sequence>MTTIPGKKVTGKYIFCLNSPYYESLLKNISDNNGKVNDVDKCNDLSTSMMFSEKRSSTEICKEFKFLYKSFNEYRAKDISEKDTFTDYDYDFLNYWINVNLRENVKSGSINVKEFYEKIKNKDNDFFSKNKDLNDYLHVIDPDVLVNMKLLYNLYSISEKIINISDQVYPEKGITDKEQKSCSDYKNECDKNYKEAMDRCLNTNDDFYNALKIFKDSYGFLTEPSSNESNACNSREFFFFPKYDPVPEKEKRIMTIKISSTLSVLSLALPLIYKLQCNSFLGNIFNNVKAREKVIPGKKVDDMQKASPDVAKVSPDGDTKANSPPPEPSSKAGDPSIGKSPNGNPEKSSTQITPSPEADVHPQSNVSNAILDGIPPSEYIPANPNAHASPVNVKGAKKESTPTHSQHPTALTFDNSNYIFIIIIIASHS</sequence>
<name>A0A1A9A7J6_PLAOA</name>
<feature type="compositionally biased region" description="Polar residues" evidence="1">
    <location>
        <begin position="339"/>
        <end position="354"/>
    </location>
</feature>
<proteinExistence type="predicted"/>
<reference evidence="3" key="1">
    <citation type="submission" date="2016-05" db="EMBL/GenBank/DDBJ databases">
        <authorList>
            <person name="Naeem Raeece"/>
        </authorList>
    </citation>
    <scope>NUCLEOTIDE SEQUENCE [LARGE SCALE GENOMIC DNA]</scope>
</reference>
<evidence type="ECO:0000313" key="3">
    <source>
        <dbReference type="Proteomes" id="UP000078555"/>
    </source>
</evidence>
<gene>
    <name evidence="2" type="ORF">POVWA1_063050</name>
</gene>
<protein>
    <submittedName>
        <fullName evidence="2">PIR Superfamily Protein</fullName>
    </submittedName>
</protein>
<evidence type="ECO:0000313" key="2">
    <source>
        <dbReference type="EMBL" id="SBT52085.1"/>
    </source>
</evidence>
<accession>A0A1A9A7J6</accession>
<keyword evidence="3" id="KW-1185">Reference proteome</keyword>
<feature type="region of interest" description="Disordered" evidence="1">
    <location>
        <begin position="299"/>
        <end position="409"/>
    </location>
</feature>
<dbReference type="EMBL" id="FLRD01000281">
    <property type="protein sequence ID" value="SBT52085.1"/>
    <property type="molecule type" value="Genomic_DNA"/>
</dbReference>